<reference evidence="3" key="1">
    <citation type="journal article" date="2019" name="Int. J. Syst. Evol. Microbiol.">
        <title>The Global Catalogue of Microorganisms (GCM) 10K type strain sequencing project: providing services to taxonomists for standard genome sequencing and annotation.</title>
        <authorList>
            <consortium name="The Broad Institute Genomics Platform"/>
            <consortium name="The Broad Institute Genome Sequencing Center for Infectious Disease"/>
            <person name="Wu L."/>
            <person name="Ma J."/>
        </authorList>
    </citation>
    <scope>NUCLEOTIDE SEQUENCE [LARGE SCALE GENOMIC DNA]</scope>
    <source>
        <strain evidence="3">KCTC 42498</strain>
    </source>
</reference>
<feature type="signal peptide" evidence="1">
    <location>
        <begin position="1"/>
        <end position="18"/>
    </location>
</feature>
<keyword evidence="1" id="KW-0732">Signal</keyword>
<protein>
    <submittedName>
        <fullName evidence="2">DUF3179 domain-containing protein</fullName>
    </submittedName>
</protein>
<dbReference type="Pfam" id="PF11376">
    <property type="entry name" value="DUF3179"/>
    <property type="match status" value="1"/>
</dbReference>
<dbReference type="Proteomes" id="UP001597544">
    <property type="component" value="Unassembled WGS sequence"/>
</dbReference>
<dbReference type="EMBL" id="JBHULU010000022">
    <property type="protein sequence ID" value="MFD2515819.1"/>
    <property type="molecule type" value="Genomic_DNA"/>
</dbReference>
<dbReference type="RefSeq" id="WP_377511381.1">
    <property type="nucleotide sequence ID" value="NZ_JBHULU010000022.1"/>
</dbReference>
<dbReference type="PROSITE" id="PS51257">
    <property type="entry name" value="PROKAR_LIPOPROTEIN"/>
    <property type="match status" value="1"/>
</dbReference>
<feature type="chain" id="PRO_5046676408" evidence="1">
    <location>
        <begin position="19"/>
        <end position="323"/>
    </location>
</feature>
<keyword evidence="3" id="KW-1185">Reference proteome</keyword>
<dbReference type="InterPro" id="IPR021516">
    <property type="entry name" value="DUF3179"/>
</dbReference>
<evidence type="ECO:0000313" key="3">
    <source>
        <dbReference type="Proteomes" id="UP001597544"/>
    </source>
</evidence>
<evidence type="ECO:0000313" key="2">
    <source>
        <dbReference type="EMBL" id="MFD2515819.1"/>
    </source>
</evidence>
<proteinExistence type="predicted"/>
<accession>A0ABW5IQ90</accession>
<name>A0ABW5IQ90_9BACT</name>
<comment type="caution">
    <text evidence="2">The sequence shown here is derived from an EMBL/GenBank/DDBJ whole genome shotgun (WGS) entry which is preliminary data.</text>
</comment>
<sequence length="323" mass="36153">MRYLVLSVLVLLLTGCNAQNNAQNKVKNDSQEVRVLNGFEIIDPTVLIGEIYEGTPNRDNIPAISNPEYVTAANADFMNPSDEVIGISINQDVKAYPIKILTWHEIVNDVVGGKPVVISYCPLCNSAYVFSREINDSLLTFGVSGLLYNSNVVMYDHQTESLWSQVKAEAISGKMKGAELPQVAATSTTWEGWLSQHPDTEVLSTNTGYNRDYNRSPYGDYTGSKEIMFPVQETSDRYHPKTLVAGIEIDGAYKAYPFPELRKAASDTVKDTYKGQELSIRFDEKANSVTVKQENGEKVIVNQMYWFAWYAFHPETAVFEANK</sequence>
<evidence type="ECO:0000256" key="1">
    <source>
        <dbReference type="SAM" id="SignalP"/>
    </source>
</evidence>
<gene>
    <name evidence="2" type="ORF">ACFSRY_18245</name>
</gene>
<organism evidence="2 3">
    <name type="scientific">Pontibacter locisalis</name>
    <dbReference type="NCBI Taxonomy" id="1719035"/>
    <lineage>
        <taxon>Bacteria</taxon>
        <taxon>Pseudomonadati</taxon>
        <taxon>Bacteroidota</taxon>
        <taxon>Cytophagia</taxon>
        <taxon>Cytophagales</taxon>
        <taxon>Hymenobacteraceae</taxon>
        <taxon>Pontibacter</taxon>
    </lineage>
</organism>